<reference evidence="1 2" key="1">
    <citation type="submission" date="2014-03" db="EMBL/GenBank/DDBJ databases">
        <title>The Genome Sequence of Plasmodium fragile nilgiri.</title>
        <authorList>
            <consortium name="The Broad Institute Genomics Platform"/>
            <consortium name="The Broad Institute Genome Sequencing Center for Infectious Disease"/>
            <person name="Neafsey D."/>
            <person name="Duraisingh M."/>
            <person name="Young S.K."/>
            <person name="Zeng Q."/>
            <person name="Gargeya S."/>
            <person name="Abouelleil A."/>
            <person name="Alvarado L."/>
            <person name="Chapman S.B."/>
            <person name="Gainer-Dewar J."/>
            <person name="Goldberg J."/>
            <person name="Griggs A."/>
            <person name="Gujja S."/>
            <person name="Hansen M."/>
            <person name="Howarth C."/>
            <person name="Imamovic A."/>
            <person name="Larimer J."/>
            <person name="Pearson M."/>
            <person name="Poon T.W."/>
            <person name="Priest M."/>
            <person name="Roberts A."/>
            <person name="Saif S."/>
            <person name="Shea T."/>
            <person name="Sykes S."/>
            <person name="Wortman J."/>
            <person name="Nusbaum C."/>
            <person name="Birren B."/>
        </authorList>
    </citation>
    <scope>NUCLEOTIDE SEQUENCE [LARGE SCALE GENOMIC DNA]</scope>
    <source>
        <strain evidence="2">nilgiri</strain>
    </source>
</reference>
<dbReference type="RefSeq" id="XP_012336377.1">
    <property type="nucleotide sequence ID" value="XM_012480954.1"/>
</dbReference>
<evidence type="ECO:0000313" key="2">
    <source>
        <dbReference type="Proteomes" id="UP000054561"/>
    </source>
</evidence>
<dbReference type="EMBL" id="KQ001681">
    <property type="protein sequence ID" value="KJP87051.1"/>
    <property type="molecule type" value="Genomic_DNA"/>
</dbReference>
<gene>
    <name evidence="1" type="ORF">AK88_03337</name>
</gene>
<organism evidence="1 2">
    <name type="scientific">Plasmodium fragile</name>
    <dbReference type="NCBI Taxonomy" id="5857"/>
    <lineage>
        <taxon>Eukaryota</taxon>
        <taxon>Sar</taxon>
        <taxon>Alveolata</taxon>
        <taxon>Apicomplexa</taxon>
        <taxon>Aconoidasida</taxon>
        <taxon>Haemosporida</taxon>
        <taxon>Plasmodiidae</taxon>
        <taxon>Plasmodium</taxon>
        <taxon>Plasmodium (Plasmodium)</taxon>
    </lineage>
</organism>
<dbReference type="Proteomes" id="UP000054561">
    <property type="component" value="Unassembled WGS sequence"/>
</dbReference>
<dbReference type="VEuPathDB" id="PlasmoDB:AK88_03337"/>
<sequence length="214" mass="24887">MYPSIFMYIIQKDHLQKLHKVLEDFKKYMDTYKDQEQAYGANWYNVGWNDITTGVVHFEDQKVADVVRCRFMTLALGFANGWGNSKTDKDNTHEDAKDKEMYEQLRCEVVNVFGHLLRHRYCPKQERWRRGTEYAGIAFKQMKSAGTKGIGQIDGPVVDGRCTMCAYGHNKQHVDAVNLEIVNWLLQQTKILEGMEQIEGGADCNTKWKDYTEK</sequence>
<evidence type="ECO:0000313" key="1">
    <source>
        <dbReference type="EMBL" id="KJP87051.1"/>
    </source>
</evidence>
<proteinExistence type="predicted"/>
<protein>
    <recommendedName>
        <fullName evidence="3">Schizont-infected cell agglutination extracellular alpha domain-containing protein</fullName>
    </recommendedName>
</protein>
<keyword evidence="2" id="KW-1185">Reference proteome</keyword>
<dbReference type="AlphaFoldDB" id="A0A0D9QMU4"/>
<accession>A0A0D9QMU4</accession>
<dbReference type="GeneID" id="24268651"/>
<name>A0A0D9QMU4_PLAFR</name>
<evidence type="ECO:0008006" key="3">
    <source>
        <dbReference type="Google" id="ProtNLM"/>
    </source>
</evidence>